<feature type="transmembrane region" description="Helical" evidence="14">
    <location>
        <begin position="144"/>
        <end position="165"/>
    </location>
</feature>
<keyword evidence="6 14" id="KW-0479">Metal-binding</keyword>
<comment type="similarity">
    <text evidence="2 14">Belongs to the peptidase M50B family.</text>
</comment>
<evidence type="ECO:0000313" key="18">
    <source>
        <dbReference type="Proteomes" id="UP000656881"/>
    </source>
</evidence>
<dbReference type="InterPro" id="IPR008915">
    <property type="entry name" value="Peptidase_M50"/>
</dbReference>
<proteinExistence type="inferred from homology"/>
<evidence type="ECO:0000256" key="14">
    <source>
        <dbReference type="PIRNR" id="PIRNR006404"/>
    </source>
</evidence>
<feature type="domain" description="CBS" evidence="15">
    <location>
        <begin position="313"/>
        <end position="367"/>
    </location>
</feature>
<reference evidence="18" key="1">
    <citation type="journal article" date="2019" name="Int. J. Syst. Evol. Microbiol.">
        <title>The Global Catalogue of Microorganisms (GCM) 10K type strain sequencing project: providing services to taxonomists for standard genome sequencing and annotation.</title>
        <authorList>
            <consortium name="The Broad Institute Genomics Platform"/>
            <consortium name="The Broad Institute Genome Sequencing Center for Infectious Disease"/>
            <person name="Wu L."/>
            <person name="Ma J."/>
        </authorList>
    </citation>
    <scope>NUCLEOTIDE SEQUENCE [LARGE SCALE GENOMIC DNA]</scope>
    <source>
        <strain evidence="18">CGMCC 4.7349</strain>
    </source>
</reference>
<dbReference type="InterPro" id="IPR046342">
    <property type="entry name" value="CBS_dom_sf"/>
</dbReference>
<feature type="domain" description="Peptidase M50" evidence="16">
    <location>
        <begin position="56"/>
        <end position="128"/>
    </location>
</feature>
<feature type="transmembrane region" description="Helical" evidence="14">
    <location>
        <begin position="12"/>
        <end position="35"/>
    </location>
</feature>
<keyword evidence="8 14" id="KW-0378">Hydrolase</keyword>
<evidence type="ECO:0000256" key="7">
    <source>
        <dbReference type="ARBA" id="ARBA00022737"/>
    </source>
</evidence>
<evidence type="ECO:0000256" key="12">
    <source>
        <dbReference type="ARBA" id="ARBA00023122"/>
    </source>
</evidence>
<evidence type="ECO:0000256" key="3">
    <source>
        <dbReference type="ARBA" id="ARBA00022475"/>
    </source>
</evidence>
<dbReference type="Gene3D" id="3.10.580.10">
    <property type="entry name" value="CBS-domain"/>
    <property type="match status" value="1"/>
</dbReference>
<feature type="transmembrane region" description="Helical" evidence="14">
    <location>
        <begin position="107"/>
        <end position="132"/>
    </location>
</feature>
<evidence type="ECO:0000256" key="10">
    <source>
        <dbReference type="ARBA" id="ARBA00022989"/>
    </source>
</evidence>
<comment type="caution">
    <text evidence="14">Lacks conserved residue(s) required for the propagation of feature annotation.</text>
</comment>
<evidence type="ECO:0000259" key="16">
    <source>
        <dbReference type="Pfam" id="PF02163"/>
    </source>
</evidence>
<organism evidence="17 18">
    <name type="scientific">Streptomyces lasiicapitis</name>
    <dbReference type="NCBI Taxonomy" id="1923961"/>
    <lineage>
        <taxon>Bacteria</taxon>
        <taxon>Bacillati</taxon>
        <taxon>Actinomycetota</taxon>
        <taxon>Actinomycetes</taxon>
        <taxon>Kitasatosporales</taxon>
        <taxon>Streptomycetaceae</taxon>
        <taxon>Streptomyces</taxon>
    </lineage>
</organism>
<keyword evidence="10 14" id="KW-1133">Transmembrane helix</keyword>
<evidence type="ECO:0000256" key="1">
    <source>
        <dbReference type="ARBA" id="ARBA00004651"/>
    </source>
</evidence>
<dbReference type="GO" id="GO:0008237">
    <property type="term" value="F:metallopeptidase activity"/>
    <property type="evidence" value="ECO:0007669"/>
    <property type="project" value="UniProtKB-KW"/>
</dbReference>
<evidence type="ECO:0000259" key="15">
    <source>
        <dbReference type="Pfam" id="PF00571"/>
    </source>
</evidence>
<keyword evidence="4 14" id="KW-0645">Protease</keyword>
<keyword evidence="7" id="KW-0677">Repeat</keyword>
<feature type="transmembrane region" description="Helical" evidence="14">
    <location>
        <begin position="47"/>
        <end position="67"/>
    </location>
</feature>
<dbReference type="PANTHER" id="PTHR39188:SF3">
    <property type="entry name" value="STAGE IV SPORULATION PROTEIN FB"/>
    <property type="match status" value="1"/>
</dbReference>
<keyword evidence="12" id="KW-0129">CBS domain</keyword>
<keyword evidence="11 14" id="KW-0482">Metalloprotease</keyword>
<feature type="domain" description="Peptidase M50" evidence="16">
    <location>
        <begin position="140"/>
        <end position="185"/>
    </location>
</feature>
<accession>A0ABQ2LQF7</accession>
<dbReference type="Pfam" id="PF00571">
    <property type="entry name" value="CBS"/>
    <property type="match status" value="2"/>
</dbReference>
<comment type="caution">
    <text evidence="17">The sequence shown here is derived from an EMBL/GenBank/DDBJ whole genome shotgun (WGS) entry which is preliminary data.</text>
</comment>
<evidence type="ECO:0000256" key="6">
    <source>
        <dbReference type="ARBA" id="ARBA00022723"/>
    </source>
</evidence>
<keyword evidence="3" id="KW-1003">Cell membrane</keyword>
<dbReference type="PIRSF" id="PIRSF006404">
    <property type="entry name" value="UCP006404_Pept_M50_CBS"/>
    <property type="match status" value="1"/>
</dbReference>
<keyword evidence="9 14" id="KW-0862">Zinc</keyword>
<evidence type="ECO:0000256" key="13">
    <source>
        <dbReference type="ARBA" id="ARBA00023136"/>
    </source>
</evidence>
<dbReference type="InterPro" id="IPR000644">
    <property type="entry name" value="CBS_dom"/>
</dbReference>
<evidence type="ECO:0000256" key="9">
    <source>
        <dbReference type="ARBA" id="ARBA00022833"/>
    </source>
</evidence>
<comment type="cofactor">
    <cofactor evidence="14">
        <name>Zn(2+)</name>
        <dbReference type="ChEBI" id="CHEBI:29105"/>
    </cofactor>
    <text evidence="14">Binds 1 zinc ion per subunit.</text>
</comment>
<evidence type="ECO:0000256" key="11">
    <source>
        <dbReference type="ARBA" id="ARBA00023049"/>
    </source>
</evidence>
<evidence type="ECO:0000256" key="8">
    <source>
        <dbReference type="ARBA" id="ARBA00022801"/>
    </source>
</evidence>
<feature type="domain" description="CBS" evidence="15">
    <location>
        <begin position="248"/>
        <end position="300"/>
    </location>
</feature>
<dbReference type="InterPro" id="IPR016483">
    <property type="entry name" value="UCP006404_Pept_M50_CBS"/>
</dbReference>
<dbReference type="EMBL" id="BMNG01000004">
    <property type="protein sequence ID" value="GGO41789.1"/>
    <property type="molecule type" value="Genomic_DNA"/>
</dbReference>
<keyword evidence="5 14" id="KW-0812">Transmembrane</keyword>
<evidence type="ECO:0000256" key="5">
    <source>
        <dbReference type="ARBA" id="ARBA00022692"/>
    </source>
</evidence>
<keyword evidence="18" id="KW-1185">Reference proteome</keyword>
<dbReference type="SUPFAM" id="SSF54631">
    <property type="entry name" value="CBS-domain pair"/>
    <property type="match status" value="1"/>
</dbReference>
<gene>
    <name evidence="17" type="primary">rip3</name>
    <name evidence="17" type="ORF">GCM10012286_22120</name>
</gene>
<evidence type="ECO:0000256" key="2">
    <source>
        <dbReference type="ARBA" id="ARBA00007931"/>
    </source>
</evidence>
<dbReference type="Proteomes" id="UP000656881">
    <property type="component" value="Unassembled WGS sequence"/>
</dbReference>
<evidence type="ECO:0000256" key="4">
    <source>
        <dbReference type="ARBA" id="ARBA00022670"/>
    </source>
</evidence>
<evidence type="ECO:0000313" key="17">
    <source>
        <dbReference type="EMBL" id="GGO41789.1"/>
    </source>
</evidence>
<keyword evidence="13 14" id="KW-0472">Membrane</keyword>
<protein>
    <recommendedName>
        <fullName evidence="14">Zinc metalloprotease</fullName>
    </recommendedName>
</protein>
<comment type="subcellular location">
    <subcellularLocation>
        <location evidence="1">Cell membrane</location>
        <topology evidence="1">Multi-pass membrane protein</topology>
    </subcellularLocation>
</comment>
<dbReference type="Pfam" id="PF02163">
    <property type="entry name" value="Peptidase_M50"/>
    <property type="match status" value="2"/>
</dbReference>
<name>A0ABQ2LQF7_9ACTN</name>
<dbReference type="PANTHER" id="PTHR39188">
    <property type="entry name" value="MEMBRANE-ASSOCIATED ZINC METALLOPROTEASE M50B"/>
    <property type="match status" value="1"/>
</dbReference>
<sequence length="379" mass="39971">MNATLRLGRLAGVRVGVHWTALLIAVLVALTLARGRFPHAHPGEPAWGYWGLGLITALMFLVSLLAHEMAHVLVARRSGVAVDDVTLWMLGGAARLRGAARHPVTELRIAGVGPLTSLIAAVFFTGTAAWMAVLSAPGLAVECVSWLAAINFVLATFNALPAAPLDGGRVLRAYLWHRGGDRVRAARGAVAAGRYLGWFMLLTGFASVLLSGVLVGLWSALVGWFLIAAVTAEGRVVQLQGVLGDVTVRQVMTPEPVTVAPTVTVEGFLGTLPFRRYGHRAVPAVACDGAVAGLVPAWRINRVPLEGRSKVVIGDLMRPVTEVVTAAPDDFVADLVPCLDAALEHLALVLEGGRLVGVVSSSDINRMVSKLTTDAPLRT</sequence>